<dbReference type="Proteomes" id="UP000774326">
    <property type="component" value="Unassembled WGS sequence"/>
</dbReference>
<dbReference type="InterPro" id="IPR000804">
    <property type="entry name" value="Clathrin_sm-chain_CS"/>
</dbReference>
<sequence>MPLQFLLCMNLQGKPRLMKHFNLTTPPLSHSSKHQLQVEIYRLLSSREHKQHSNFIEWKDLKIIYKRYAGLYFICAIDLDGSQDEELIYLSTIHLLVEILDEVFENVCELDLIFGGEKCYAVIDEVFSAGEVMECSKAKVLQRVKEIELLD</sequence>
<name>A0A9P8Q215_WICPI</name>
<comment type="similarity">
    <text evidence="2 6">Belongs to the adaptor complexes small subunit family.</text>
</comment>
<dbReference type="InterPro" id="IPR016635">
    <property type="entry name" value="AP_complex_ssu"/>
</dbReference>
<evidence type="ECO:0000313" key="8">
    <source>
        <dbReference type="EMBL" id="KAH3681750.1"/>
    </source>
</evidence>
<dbReference type="InterPro" id="IPR022775">
    <property type="entry name" value="AP_mu_sigma_su"/>
</dbReference>
<keyword evidence="5 6" id="KW-0472">Membrane</keyword>
<feature type="domain" description="AP complex mu/sigma subunit" evidence="7">
    <location>
        <begin position="3"/>
        <end position="148"/>
    </location>
</feature>
<dbReference type="GO" id="GO:0016192">
    <property type="term" value="P:vesicle-mediated transport"/>
    <property type="evidence" value="ECO:0007669"/>
    <property type="project" value="InterPro"/>
</dbReference>
<evidence type="ECO:0000256" key="1">
    <source>
        <dbReference type="ARBA" id="ARBA00004308"/>
    </source>
</evidence>
<dbReference type="PROSITE" id="PS00989">
    <property type="entry name" value="CLAT_ADAPTOR_S"/>
    <property type="match status" value="1"/>
</dbReference>
<gene>
    <name evidence="8" type="ORF">WICPIJ_007290</name>
</gene>
<organism evidence="8 9">
    <name type="scientific">Wickerhamomyces pijperi</name>
    <name type="common">Yeast</name>
    <name type="synonym">Pichia pijperi</name>
    <dbReference type="NCBI Taxonomy" id="599730"/>
    <lineage>
        <taxon>Eukaryota</taxon>
        <taxon>Fungi</taxon>
        <taxon>Dikarya</taxon>
        <taxon>Ascomycota</taxon>
        <taxon>Saccharomycotina</taxon>
        <taxon>Saccharomycetes</taxon>
        <taxon>Phaffomycetales</taxon>
        <taxon>Wickerhamomycetaceae</taxon>
        <taxon>Wickerhamomyces</taxon>
    </lineage>
</organism>
<dbReference type="Gene3D" id="3.30.450.60">
    <property type="match status" value="1"/>
</dbReference>
<dbReference type="InterPro" id="IPR011012">
    <property type="entry name" value="Longin-like_dom_sf"/>
</dbReference>
<dbReference type="Pfam" id="PF01217">
    <property type="entry name" value="Clat_adaptor_s"/>
    <property type="match status" value="1"/>
</dbReference>
<evidence type="ECO:0000256" key="5">
    <source>
        <dbReference type="ARBA" id="ARBA00023136"/>
    </source>
</evidence>
<reference evidence="8" key="1">
    <citation type="journal article" date="2021" name="Open Biol.">
        <title>Shared evolutionary footprints suggest mitochondrial oxidative damage underlies multiple complex I losses in fungi.</title>
        <authorList>
            <person name="Schikora-Tamarit M.A."/>
            <person name="Marcet-Houben M."/>
            <person name="Nosek J."/>
            <person name="Gabaldon T."/>
        </authorList>
    </citation>
    <scope>NUCLEOTIDE SEQUENCE</scope>
    <source>
        <strain evidence="8">CBS2887</strain>
    </source>
</reference>
<evidence type="ECO:0000313" key="9">
    <source>
        <dbReference type="Proteomes" id="UP000774326"/>
    </source>
</evidence>
<dbReference type="EMBL" id="JAEUBG010004227">
    <property type="protein sequence ID" value="KAH3681750.1"/>
    <property type="molecule type" value="Genomic_DNA"/>
</dbReference>
<keyword evidence="4 6" id="KW-0653">Protein transport</keyword>
<dbReference type="SUPFAM" id="SSF64356">
    <property type="entry name" value="SNARE-like"/>
    <property type="match status" value="1"/>
</dbReference>
<evidence type="ECO:0000256" key="4">
    <source>
        <dbReference type="ARBA" id="ARBA00022927"/>
    </source>
</evidence>
<dbReference type="GO" id="GO:0012505">
    <property type="term" value="C:endomembrane system"/>
    <property type="evidence" value="ECO:0007669"/>
    <property type="project" value="UniProtKB-SubCell"/>
</dbReference>
<keyword evidence="3 6" id="KW-0813">Transport</keyword>
<accession>A0A9P8Q215</accession>
<evidence type="ECO:0000256" key="2">
    <source>
        <dbReference type="ARBA" id="ARBA00006972"/>
    </source>
</evidence>
<evidence type="ECO:0000256" key="3">
    <source>
        <dbReference type="ARBA" id="ARBA00022448"/>
    </source>
</evidence>
<dbReference type="GO" id="GO:0030117">
    <property type="term" value="C:membrane coat"/>
    <property type="evidence" value="ECO:0007669"/>
    <property type="project" value="InterPro"/>
</dbReference>
<proteinExistence type="inferred from homology"/>
<dbReference type="PANTHER" id="PTHR11753">
    <property type="entry name" value="ADAPTOR COMPLEXES SMALL SUBUNIT FAMILY"/>
    <property type="match status" value="1"/>
</dbReference>
<comment type="caution">
    <text evidence="8">The sequence shown here is derived from an EMBL/GenBank/DDBJ whole genome shotgun (WGS) entry which is preliminary data.</text>
</comment>
<protein>
    <recommendedName>
        <fullName evidence="6">AP complex subunit sigma</fullName>
    </recommendedName>
</protein>
<evidence type="ECO:0000256" key="6">
    <source>
        <dbReference type="PIRNR" id="PIRNR015588"/>
    </source>
</evidence>
<dbReference type="PIRSF" id="PIRSF015588">
    <property type="entry name" value="AP_complex_sigma"/>
    <property type="match status" value="1"/>
</dbReference>
<comment type="subcellular location">
    <subcellularLocation>
        <location evidence="1">Endomembrane system</location>
    </subcellularLocation>
</comment>
<dbReference type="OrthoDB" id="371463at2759"/>
<dbReference type="AlphaFoldDB" id="A0A9P8Q215"/>
<keyword evidence="9" id="KW-1185">Reference proteome</keyword>
<dbReference type="GO" id="GO:0006886">
    <property type="term" value="P:intracellular protein transport"/>
    <property type="evidence" value="ECO:0007669"/>
    <property type="project" value="UniProtKB-UniRule"/>
</dbReference>
<reference evidence="8" key="2">
    <citation type="submission" date="2021-01" db="EMBL/GenBank/DDBJ databases">
        <authorList>
            <person name="Schikora-Tamarit M.A."/>
        </authorList>
    </citation>
    <scope>NUCLEOTIDE SEQUENCE</scope>
    <source>
        <strain evidence="8">CBS2887</strain>
    </source>
</reference>
<evidence type="ECO:0000259" key="7">
    <source>
        <dbReference type="Pfam" id="PF01217"/>
    </source>
</evidence>